<reference evidence="3 4" key="1">
    <citation type="submission" date="2019-01" db="EMBL/GenBank/DDBJ databases">
        <title>Nocardioides guangzhouensis sp. nov., an actinobacterium isolated from soil.</title>
        <authorList>
            <person name="Fu Y."/>
            <person name="Cai Y."/>
            <person name="Lin Z."/>
            <person name="Chen P."/>
        </authorList>
    </citation>
    <scope>NUCLEOTIDE SEQUENCE [LARGE SCALE GENOMIC DNA]</scope>
    <source>
        <strain evidence="3 4">130</strain>
    </source>
</reference>
<organism evidence="3 4">
    <name type="scientific">Nocardioides guangzhouensis</name>
    <dbReference type="NCBI Taxonomy" id="2497878"/>
    <lineage>
        <taxon>Bacteria</taxon>
        <taxon>Bacillati</taxon>
        <taxon>Actinomycetota</taxon>
        <taxon>Actinomycetes</taxon>
        <taxon>Propionibacteriales</taxon>
        <taxon>Nocardioidaceae</taxon>
        <taxon>Nocardioides</taxon>
    </lineage>
</organism>
<dbReference type="AlphaFoldDB" id="A0A4Q4ZBR5"/>
<dbReference type="RefSeq" id="WP_134717916.1">
    <property type="nucleotide sequence ID" value="NZ_SDKM01000017.1"/>
</dbReference>
<keyword evidence="2" id="KW-0732">Signal</keyword>
<evidence type="ECO:0000256" key="1">
    <source>
        <dbReference type="SAM" id="MobiDB-lite"/>
    </source>
</evidence>
<dbReference type="EMBL" id="SDKM01000017">
    <property type="protein sequence ID" value="RYP85383.1"/>
    <property type="molecule type" value="Genomic_DNA"/>
</dbReference>
<evidence type="ECO:0000313" key="3">
    <source>
        <dbReference type="EMBL" id="RYP85383.1"/>
    </source>
</evidence>
<feature type="compositionally biased region" description="Basic and acidic residues" evidence="1">
    <location>
        <begin position="92"/>
        <end position="101"/>
    </location>
</feature>
<dbReference type="InterPro" id="IPR032466">
    <property type="entry name" value="Metal_Hydrolase"/>
</dbReference>
<proteinExistence type="predicted"/>
<dbReference type="OrthoDB" id="6071905at2"/>
<sequence>MGNPARTRLVLAGTLAAGLVAGAVAVPSVAHEREGAHERSGAARAAFDRRNTAAAHVARGLAPDGHDHRHDDPRTKNAISRAALTTGTADPTTREQAEANRTYVERQRAMADPTLTTVPVREPRTTVPQTRYAMAGGCYRLRGEPIRFQATRLGHYLLYTKTRAFLAGEDNMLTRAAKPSADAEWTVRRVDGRFTFTLADGRALTSGETLGTRPTPHPLRRTTGCPAYPEVQVNVSGRPHAGSTDIQEVRGYVDAHTHGMAYEFLGGDVHCGRPWDPYGPPYALVDCDDHTATGGNGAALEAILSGRPTHDPVGWPTFQDWPAPESLTHEGTYWKWMERSWRGGQRVFVNLLVENGQLCKVYPLKRNSCDEMDSIRLQARRMRQLENYIDAQYGGPGQGWYRIVTSPWQARRVINEGKLAVVMGTETSVPFGCTFKNLPGGDVPACDVASIDRQLDEMHRLGVRQMELVNKFDNALSGVAGDEGETGVAVNSANFLETGSFWDMRHCAPADGETADKAQLAQPEISAEQQDALFGAVGKVADLGNLPALPLYPRPMHCNERGLTDLGSHVVGALADRGMLIDPDHMSVRGRQRLLDILEQRHYSGVLSSHSWATPDAYPRIYRLGGYVAPYAGDSTGFLAKWQRHLGWADKRYYIGFGYGADMNGLGAQGDPRGADVPNPVTYPFRGLHGVTVRKQHSGKRVYDVNVEGVPHYGMYPDWIEDLRRIGGAKDGAAIVDDMDRGAEAYLQTWERAQGIAADPCRNPGLRKGVARFTALVRPGLTTRQVLRAVGQPFTRLGSTYGTCARTATNPRVSMRITFGPGGRVTDVRRAG</sequence>
<keyword evidence="4" id="KW-1185">Reference proteome</keyword>
<dbReference type="Gene3D" id="3.20.20.140">
    <property type="entry name" value="Metal-dependent hydrolases"/>
    <property type="match status" value="1"/>
</dbReference>
<feature type="compositionally biased region" description="Basic and acidic residues" evidence="1">
    <location>
        <begin position="64"/>
        <end position="75"/>
    </location>
</feature>
<feature type="chain" id="PRO_5038535714" evidence="2">
    <location>
        <begin position="26"/>
        <end position="832"/>
    </location>
</feature>
<protein>
    <submittedName>
        <fullName evidence="3">Peptidase</fullName>
    </submittedName>
</protein>
<feature type="signal peptide" evidence="2">
    <location>
        <begin position="1"/>
        <end position="25"/>
    </location>
</feature>
<name>A0A4Q4ZBR5_9ACTN</name>
<evidence type="ECO:0000313" key="4">
    <source>
        <dbReference type="Proteomes" id="UP000295198"/>
    </source>
</evidence>
<evidence type="ECO:0000256" key="2">
    <source>
        <dbReference type="SAM" id="SignalP"/>
    </source>
</evidence>
<feature type="region of interest" description="Disordered" evidence="1">
    <location>
        <begin position="60"/>
        <end position="101"/>
    </location>
</feature>
<gene>
    <name evidence="3" type="ORF">EKO23_12965</name>
</gene>
<accession>A0A4Q4ZBR5</accession>
<dbReference type="Proteomes" id="UP000295198">
    <property type="component" value="Unassembled WGS sequence"/>
</dbReference>
<comment type="caution">
    <text evidence="3">The sequence shown here is derived from an EMBL/GenBank/DDBJ whole genome shotgun (WGS) entry which is preliminary data.</text>
</comment>
<dbReference type="SUPFAM" id="SSF51556">
    <property type="entry name" value="Metallo-dependent hydrolases"/>
    <property type="match status" value="1"/>
</dbReference>